<proteinExistence type="predicted"/>
<dbReference type="EMBL" id="LCKD01000007">
    <property type="protein sequence ID" value="KKT90085.1"/>
    <property type="molecule type" value="Genomic_DNA"/>
</dbReference>
<comment type="caution">
    <text evidence="1">The sequence shown here is derived from an EMBL/GenBank/DDBJ whole genome shotgun (WGS) entry which is preliminary data.</text>
</comment>
<accession>A0A0G1L312</accession>
<name>A0A0G1L312_9BACT</name>
<protein>
    <recommendedName>
        <fullName evidence="3">Transglycosylase SLT domain-containing protein</fullName>
    </recommendedName>
</protein>
<evidence type="ECO:0000313" key="1">
    <source>
        <dbReference type="EMBL" id="KKT90085.1"/>
    </source>
</evidence>
<dbReference type="AlphaFoldDB" id="A0A0G1L312"/>
<organism evidence="1 2">
    <name type="scientific">Candidatus Yanofskybacteria bacterium GW2011_GWB1_45_11</name>
    <dbReference type="NCBI Taxonomy" id="1619026"/>
    <lineage>
        <taxon>Bacteria</taxon>
        <taxon>Candidatus Yanofskyibacteriota</taxon>
    </lineage>
</organism>
<dbReference type="Proteomes" id="UP000034368">
    <property type="component" value="Unassembled WGS sequence"/>
</dbReference>
<reference evidence="1 2" key="1">
    <citation type="journal article" date="2015" name="Nature">
        <title>rRNA introns, odd ribosomes, and small enigmatic genomes across a large radiation of phyla.</title>
        <authorList>
            <person name="Brown C.T."/>
            <person name="Hug L.A."/>
            <person name="Thomas B.C."/>
            <person name="Sharon I."/>
            <person name="Castelle C.J."/>
            <person name="Singh A."/>
            <person name="Wilkins M.J."/>
            <person name="Williams K.H."/>
            <person name="Banfield J.F."/>
        </authorList>
    </citation>
    <scope>NUCLEOTIDE SEQUENCE [LARGE SCALE GENOMIC DNA]</scope>
</reference>
<sequence length="427" mass="48180">MMTSKFKFIVIVIFIVMSASIAVFKFVQAQILPSSKIIEYQSTPTPSPTPIPWTIFDKISEGKKLLEHIALFVGLKDIPYTEKRVSNSNGKISITDRTIKDPERQIALVLLNTQTGELSKIIVTKRGGELIVPEGYEIEVIERASGIRWNYWATQYKVSRPENTIVILNKWPEPKNVTVRKVVTNSKGKKVTVNQTNRQIEYITYSAYNDDLRRPELVAKGGEYIKATVESAYQKLKERNVQSRALPGKNISEVSQLKTTFFEKIPLMEQTDLGEFLLDAEHMTDRVKVVLATNEIEAFAKTCNRVSACGWIQFTPGTYSAIRKSYSKARLEPDFVKGAADHTNSMMAAILLYDYNLSNLIKNHGIKIADDPRLEEYLAAAYNGSPKWVDKSLKAVIAGAGDWIGHLKNETKGFIAKLRLIRDNNLL</sequence>
<evidence type="ECO:0000313" key="2">
    <source>
        <dbReference type="Proteomes" id="UP000034368"/>
    </source>
</evidence>
<gene>
    <name evidence="1" type="ORF">UW90_C0007G0026</name>
</gene>
<dbReference type="Gene3D" id="1.10.530.10">
    <property type="match status" value="1"/>
</dbReference>
<evidence type="ECO:0008006" key="3">
    <source>
        <dbReference type="Google" id="ProtNLM"/>
    </source>
</evidence>